<dbReference type="AlphaFoldDB" id="A0A0C9WEM5"/>
<dbReference type="HOGENOM" id="CLU_010103_1_1_1"/>
<dbReference type="InterPro" id="IPR009836">
    <property type="entry name" value="GRDP-like"/>
</dbReference>
<reference evidence="2 3" key="1">
    <citation type="submission" date="2014-04" db="EMBL/GenBank/DDBJ databases">
        <title>Evolutionary Origins and Diversification of the Mycorrhizal Mutualists.</title>
        <authorList>
            <consortium name="DOE Joint Genome Institute"/>
            <consortium name="Mycorrhizal Genomics Consortium"/>
            <person name="Kohler A."/>
            <person name="Kuo A."/>
            <person name="Nagy L.G."/>
            <person name="Floudas D."/>
            <person name="Copeland A."/>
            <person name="Barry K.W."/>
            <person name="Cichocki N."/>
            <person name="Veneault-Fourrey C."/>
            <person name="LaButti K."/>
            <person name="Lindquist E.A."/>
            <person name="Lipzen A."/>
            <person name="Lundell T."/>
            <person name="Morin E."/>
            <person name="Murat C."/>
            <person name="Riley R."/>
            <person name="Ohm R."/>
            <person name="Sun H."/>
            <person name="Tunlid A."/>
            <person name="Henrissat B."/>
            <person name="Grigoriev I.V."/>
            <person name="Hibbett D.S."/>
            <person name="Martin F."/>
        </authorList>
    </citation>
    <scope>NUCLEOTIDE SEQUENCE [LARGE SCALE GENOMIC DNA]</scope>
    <source>
        <strain evidence="2 3">MD-312</strain>
    </source>
</reference>
<dbReference type="Pfam" id="PF07173">
    <property type="entry name" value="GRDP-like"/>
    <property type="match status" value="1"/>
</dbReference>
<dbReference type="EMBL" id="KN839850">
    <property type="protein sequence ID" value="KIJ63482.1"/>
    <property type="molecule type" value="Genomic_DNA"/>
</dbReference>
<feature type="compositionally biased region" description="Basic residues" evidence="1">
    <location>
        <begin position="528"/>
        <end position="538"/>
    </location>
</feature>
<dbReference type="OrthoDB" id="2684236at2759"/>
<accession>A0A0C9WEM5</accession>
<evidence type="ECO:0000313" key="3">
    <source>
        <dbReference type="Proteomes" id="UP000053820"/>
    </source>
</evidence>
<feature type="region of interest" description="Disordered" evidence="1">
    <location>
        <begin position="502"/>
        <end position="554"/>
    </location>
</feature>
<evidence type="ECO:0000256" key="1">
    <source>
        <dbReference type="SAM" id="MobiDB-lite"/>
    </source>
</evidence>
<organism evidence="2 3">
    <name type="scientific">Hydnomerulius pinastri MD-312</name>
    <dbReference type="NCBI Taxonomy" id="994086"/>
    <lineage>
        <taxon>Eukaryota</taxon>
        <taxon>Fungi</taxon>
        <taxon>Dikarya</taxon>
        <taxon>Basidiomycota</taxon>
        <taxon>Agaricomycotina</taxon>
        <taxon>Agaricomycetes</taxon>
        <taxon>Agaricomycetidae</taxon>
        <taxon>Boletales</taxon>
        <taxon>Boletales incertae sedis</taxon>
        <taxon>Leucogyrophana</taxon>
    </lineage>
</organism>
<protein>
    <submittedName>
        <fullName evidence="2">Uncharacterized protein</fullName>
    </submittedName>
</protein>
<sequence>MSENPPSYSVHSPIPLAGDSPPQYSIPETFTVGSQRVRLLVRPQDLKGHLTILHAFRSLRQIVEQGDIPDLPEHARTMDPERRWGWFIHLAVERFDRWCSTMRETDGVQLNLPPVDVVMVWHAYLLNPMYVLTPSLGSVLTSWKLCFLLCAIGSKPPRHWQATPDPLLTILPSPDRLSNWERRTKTPYDPLDAARVLAHKDVLCPLCTSVTVAPFLASGGTGYAQSNFAVSCSGCGRTITKDLLGLHKFVRDAAIVAGPESYLAGTLYTPYDSDNTTRAKAIKKRIVDAAKLHPAWPSYQPLSADEMMAKVKYDFVRLRKNIASLTQPGLSGRVLGAYTDDRPFSIDLVGAVLRQASFVQKMVDLGWTQPTFDDEDDMIVLQHCVARYHGFLDLMADSPGSFFVPTLDIDLAWHTHQLMGERYQTDCKSLVGRYVDHDDKVEEDHLATAFDVTCRAWDDRYGIPYTHCGCPLPGTTVGQRLRRAFSHRHALNVNAFLRPPSEAAVGTHPSDHNAVFPMHNTKSAQRARERRKQKAARRQLREQQEARQASRSRRVDPAHEQAFFYPVPLFYVYPAGCVVAAGGIVNGGGVGGALEVVGLAEVHAVEVVEARAEEAAAAAVEEVAAAVVAAVAAAAAVVEEEGEILYMYMKFIAQSNSDHGLDYLSLEHQNIMYNGPLLSKSTS</sequence>
<dbReference type="PANTHER" id="PTHR34365:SF7">
    <property type="entry name" value="GLYCINE-RICH DOMAIN-CONTAINING PROTEIN 1"/>
    <property type="match status" value="1"/>
</dbReference>
<proteinExistence type="predicted"/>
<keyword evidence="3" id="KW-1185">Reference proteome</keyword>
<evidence type="ECO:0000313" key="2">
    <source>
        <dbReference type="EMBL" id="KIJ63482.1"/>
    </source>
</evidence>
<gene>
    <name evidence="2" type="ORF">HYDPIDRAFT_168332</name>
</gene>
<dbReference type="Proteomes" id="UP000053820">
    <property type="component" value="Unassembled WGS sequence"/>
</dbReference>
<name>A0A0C9WEM5_9AGAM</name>
<dbReference type="PANTHER" id="PTHR34365">
    <property type="entry name" value="ENOLASE (DUF1399)"/>
    <property type="match status" value="1"/>
</dbReference>